<keyword evidence="9" id="KW-1185">Reference proteome</keyword>
<reference evidence="8 9" key="1">
    <citation type="submission" date="2018-06" db="EMBL/GenBank/DDBJ databases">
        <title>Actinomadura craniellae sp. nov. isolated from marine sponge Craniella sp.</title>
        <authorList>
            <person name="Li L."/>
            <person name="Xu Q.H."/>
            <person name="Lin H.W."/>
            <person name="Lu Y.H."/>
        </authorList>
    </citation>
    <scope>NUCLEOTIDE SEQUENCE [LARGE SCALE GENOMIC DNA]</scope>
    <source>
        <strain evidence="8 9">LHW63021</strain>
    </source>
</reference>
<proteinExistence type="inferred from homology"/>
<dbReference type="PANTHER" id="PTHR43046">
    <property type="entry name" value="GDP-MANNOSE MANNOSYL HYDROLASE"/>
    <property type="match status" value="1"/>
</dbReference>
<organism evidence="8 9">
    <name type="scientific">Actinomadura craniellae</name>
    <dbReference type="NCBI Taxonomy" id="2231787"/>
    <lineage>
        <taxon>Bacteria</taxon>
        <taxon>Bacillati</taxon>
        <taxon>Actinomycetota</taxon>
        <taxon>Actinomycetes</taxon>
        <taxon>Streptosporangiales</taxon>
        <taxon>Thermomonosporaceae</taxon>
        <taxon>Actinomadura</taxon>
    </lineage>
</organism>
<dbReference type="InterPro" id="IPR000086">
    <property type="entry name" value="NUDIX_hydrolase_dom"/>
</dbReference>
<feature type="domain" description="Nudix hydrolase" evidence="7">
    <location>
        <begin position="16"/>
        <end position="145"/>
    </location>
</feature>
<evidence type="ECO:0000256" key="1">
    <source>
        <dbReference type="ARBA" id="ARBA00001946"/>
    </source>
</evidence>
<protein>
    <submittedName>
        <fullName evidence="8">NUDIX hydrolase</fullName>
    </submittedName>
</protein>
<evidence type="ECO:0000313" key="9">
    <source>
        <dbReference type="Proteomes" id="UP000251891"/>
    </source>
</evidence>
<comment type="caution">
    <text evidence="8">The sequence shown here is derived from an EMBL/GenBank/DDBJ whole genome shotgun (WGS) entry which is preliminary data.</text>
</comment>
<dbReference type="EMBL" id="QLYX01000024">
    <property type="protein sequence ID" value="RAY10895.1"/>
    <property type="molecule type" value="Genomic_DNA"/>
</dbReference>
<feature type="region of interest" description="Disordered" evidence="6">
    <location>
        <begin position="143"/>
        <end position="163"/>
    </location>
</feature>
<dbReference type="SUPFAM" id="SSF55811">
    <property type="entry name" value="Nudix"/>
    <property type="match status" value="1"/>
</dbReference>
<dbReference type="Proteomes" id="UP000251891">
    <property type="component" value="Unassembled WGS sequence"/>
</dbReference>
<dbReference type="PROSITE" id="PS00893">
    <property type="entry name" value="NUDIX_BOX"/>
    <property type="match status" value="1"/>
</dbReference>
<name>A0A365GVU2_9ACTN</name>
<gene>
    <name evidence="8" type="ORF">DPM19_33400</name>
</gene>
<dbReference type="Pfam" id="PF00293">
    <property type="entry name" value="NUDIX"/>
    <property type="match status" value="1"/>
</dbReference>
<dbReference type="PANTHER" id="PTHR43046:SF12">
    <property type="entry name" value="GDP-MANNOSE MANNOSYL HYDROLASE"/>
    <property type="match status" value="1"/>
</dbReference>
<evidence type="ECO:0000259" key="7">
    <source>
        <dbReference type="PROSITE" id="PS51462"/>
    </source>
</evidence>
<evidence type="ECO:0000256" key="4">
    <source>
        <dbReference type="ARBA" id="ARBA00022842"/>
    </source>
</evidence>
<dbReference type="OrthoDB" id="4247482at2"/>
<comment type="cofactor">
    <cofactor evidence="1">
        <name>Mg(2+)</name>
        <dbReference type="ChEBI" id="CHEBI:18420"/>
    </cofactor>
</comment>
<evidence type="ECO:0000256" key="3">
    <source>
        <dbReference type="ARBA" id="ARBA00022801"/>
    </source>
</evidence>
<dbReference type="AlphaFoldDB" id="A0A365GVU2"/>
<dbReference type="GO" id="GO:0016787">
    <property type="term" value="F:hydrolase activity"/>
    <property type="evidence" value="ECO:0007669"/>
    <property type="project" value="UniProtKB-KW"/>
</dbReference>
<sequence>MNKNYVQPAVWYATLPTAYLTAQALFTDERDRVLLVKPNYREHWGFPGGIVEDGEAPHRGVAREVEEELGLTAEIGDLLVLGWHPPEGERPRSTISFLFDAGVIADPGRIRLQYEELDAFEFVPWERAPERLAPGVAPRIPAARRARESGGTVYLPDGPPHRA</sequence>
<evidence type="ECO:0000256" key="5">
    <source>
        <dbReference type="RuleBase" id="RU003476"/>
    </source>
</evidence>
<dbReference type="InterPro" id="IPR015797">
    <property type="entry name" value="NUDIX_hydrolase-like_dom_sf"/>
</dbReference>
<comment type="similarity">
    <text evidence="2 5">Belongs to the Nudix hydrolase family.</text>
</comment>
<dbReference type="InterPro" id="IPR020476">
    <property type="entry name" value="Nudix_hydrolase"/>
</dbReference>
<dbReference type="Gene3D" id="3.90.79.10">
    <property type="entry name" value="Nucleoside Triphosphate Pyrophosphohydrolase"/>
    <property type="match status" value="1"/>
</dbReference>
<dbReference type="InterPro" id="IPR020084">
    <property type="entry name" value="NUDIX_hydrolase_CS"/>
</dbReference>
<keyword evidence="4" id="KW-0460">Magnesium</keyword>
<dbReference type="CDD" id="cd18876">
    <property type="entry name" value="NUDIX_Hydrolase"/>
    <property type="match status" value="1"/>
</dbReference>
<keyword evidence="3 5" id="KW-0378">Hydrolase</keyword>
<evidence type="ECO:0000256" key="6">
    <source>
        <dbReference type="SAM" id="MobiDB-lite"/>
    </source>
</evidence>
<dbReference type="PROSITE" id="PS51462">
    <property type="entry name" value="NUDIX"/>
    <property type="match status" value="1"/>
</dbReference>
<dbReference type="RefSeq" id="WP_111872135.1">
    <property type="nucleotide sequence ID" value="NZ_QLYX01000024.1"/>
</dbReference>
<evidence type="ECO:0000256" key="2">
    <source>
        <dbReference type="ARBA" id="ARBA00005582"/>
    </source>
</evidence>
<accession>A0A365GVU2</accession>
<dbReference type="PRINTS" id="PR00502">
    <property type="entry name" value="NUDIXFAMILY"/>
</dbReference>
<evidence type="ECO:0000313" key="8">
    <source>
        <dbReference type="EMBL" id="RAY10895.1"/>
    </source>
</evidence>